<evidence type="ECO:0000256" key="1">
    <source>
        <dbReference type="ARBA" id="ARBA00011955"/>
    </source>
</evidence>
<dbReference type="GO" id="GO:0046872">
    <property type="term" value="F:metal ion binding"/>
    <property type="evidence" value="ECO:0007669"/>
    <property type="project" value="UniProtKB-UniRule"/>
</dbReference>
<keyword evidence="5 10" id="KW-0479">Metal-binding</keyword>
<sequence length="298" mass="33249">MDTTVTIKIVSQQKTNKIDQAIDEAAGFFYKIERTCSRFDPDSELMQLSRHAGKSVSVSPLLYQAVKFAVETARETGGAFDPSIGRSMERRGFDKNYLSGEKVRSTFADTERATYEDLSFDEENREILLKKPMVIDLSAVAKGMAIDVAAKAIRDEGFVNFIINAGGDIYAAGHNVREKPWKIGIRNPARRSEWIGSVRLSNAAICTSGDYERPSKVLPGENHLLDPHRNQSPENIASCSVIAPFAMLADAFSTASFIMGIDKGLKKMEEMNLDCVMITRSLDVRSTNKFKEKWSWND</sequence>
<dbReference type="GO" id="GO:0016740">
    <property type="term" value="F:transferase activity"/>
    <property type="evidence" value="ECO:0007669"/>
    <property type="project" value="UniProtKB-UniRule"/>
</dbReference>
<comment type="catalytic activity">
    <reaction evidence="9 10">
        <text>L-threonyl-[protein] + FAD = FMN-L-threonyl-[protein] + AMP + H(+)</text>
        <dbReference type="Rhea" id="RHEA:36847"/>
        <dbReference type="Rhea" id="RHEA-COMP:11060"/>
        <dbReference type="Rhea" id="RHEA-COMP:11061"/>
        <dbReference type="ChEBI" id="CHEBI:15378"/>
        <dbReference type="ChEBI" id="CHEBI:30013"/>
        <dbReference type="ChEBI" id="CHEBI:57692"/>
        <dbReference type="ChEBI" id="CHEBI:74257"/>
        <dbReference type="ChEBI" id="CHEBI:456215"/>
        <dbReference type="EC" id="2.7.1.180"/>
    </reaction>
</comment>
<keyword evidence="4 10" id="KW-0808">Transferase</keyword>
<dbReference type="InterPro" id="IPR003374">
    <property type="entry name" value="ApbE-like_sf"/>
</dbReference>
<protein>
    <recommendedName>
        <fullName evidence="2 10">FAD:protein FMN transferase</fullName>
        <ecNumber evidence="1 10">2.7.1.180</ecNumber>
    </recommendedName>
    <alternativeName>
        <fullName evidence="8 10">Flavin transferase</fullName>
    </alternativeName>
</protein>
<evidence type="ECO:0000256" key="4">
    <source>
        <dbReference type="ARBA" id="ARBA00022679"/>
    </source>
</evidence>
<feature type="binding site" evidence="11">
    <location>
        <position position="250"/>
    </location>
    <ligand>
        <name>Mg(2+)</name>
        <dbReference type="ChEBI" id="CHEBI:18420"/>
    </ligand>
</feature>
<dbReference type="Gene3D" id="3.10.520.10">
    <property type="entry name" value="ApbE-like domains"/>
    <property type="match status" value="1"/>
</dbReference>
<keyword evidence="3 10" id="KW-0285">Flavoprotein</keyword>
<keyword evidence="6 10" id="KW-0274">FAD</keyword>
<comment type="caution">
    <text evidence="12">The sequence shown here is derived from an EMBL/GenBank/DDBJ whole genome shotgun (WGS) entry which is preliminary data.</text>
</comment>
<evidence type="ECO:0000313" key="13">
    <source>
        <dbReference type="Proteomes" id="UP000654670"/>
    </source>
</evidence>
<dbReference type="EMBL" id="BMOK01000003">
    <property type="protein sequence ID" value="GGL46558.1"/>
    <property type="molecule type" value="Genomic_DNA"/>
</dbReference>
<comment type="cofactor">
    <cofactor evidence="11">
        <name>Mg(2+)</name>
        <dbReference type="ChEBI" id="CHEBI:18420"/>
    </cofactor>
    <cofactor evidence="11">
        <name>Mn(2+)</name>
        <dbReference type="ChEBI" id="CHEBI:29035"/>
    </cofactor>
    <text evidence="11">Magnesium. Can also use manganese.</text>
</comment>
<evidence type="ECO:0000256" key="3">
    <source>
        <dbReference type="ARBA" id="ARBA00022630"/>
    </source>
</evidence>
<evidence type="ECO:0000256" key="5">
    <source>
        <dbReference type="ARBA" id="ARBA00022723"/>
    </source>
</evidence>
<organism evidence="12 13">
    <name type="scientific">Sporolactobacillus putidus</name>
    <dbReference type="NCBI Taxonomy" id="492735"/>
    <lineage>
        <taxon>Bacteria</taxon>
        <taxon>Bacillati</taxon>
        <taxon>Bacillota</taxon>
        <taxon>Bacilli</taxon>
        <taxon>Bacillales</taxon>
        <taxon>Sporolactobacillaceae</taxon>
        <taxon>Sporolactobacillus</taxon>
    </lineage>
</organism>
<reference evidence="12" key="2">
    <citation type="submission" date="2020-09" db="EMBL/GenBank/DDBJ databases">
        <authorList>
            <person name="Sun Q."/>
            <person name="Ohkuma M."/>
        </authorList>
    </citation>
    <scope>NUCLEOTIDE SEQUENCE</scope>
    <source>
        <strain evidence="12">JCM 15325</strain>
    </source>
</reference>
<name>A0A917RYP9_9BACL</name>
<dbReference type="EC" id="2.7.1.180" evidence="1 10"/>
<dbReference type="PANTHER" id="PTHR30040:SF2">
    <property type="entry name" value="FAD:PROTEIN FMN TRANSFERASE"/>
    <property type="match status" value="1"/>
</dbReference>
<keyword evidence="7 10" id="KW-0460">Magnesium</keyword>
<reference evidence="12" key="1">
    <citation type="journal article" date="2014" name="Int. J. Syst. Evol. Microbiol.">
        <title>Complete genome sequence of Corynebacterium casei LMG S-19264T (=DSM 44701T), isolated from a smear-ripened cheese.</title>
        <authorList>
            <consortium name="US DOE Joint Genome Institute (JGI-PGF)"/>
            <person name="Walter F."/>
            <person name="Albersmeier A."/>
            <person name="Kalinowski J."/>
            <person name="Ruckert C."/>
        </authorList>
    </citation>
    <scope>NUCLEOTIDE SEQUENCE</scope>
    <source>
        <strain evidence="12">JCM 15325</strain>
    </source>
</reference>
<dbReference type="InterPro" id="IPR024932">
    <property type="entry name" value="ApbE"/>
</dbReference>
<comment type="similarity">
    <text evidence="10">Belongs to the ApbE family.</text>
</comment>
<dbReference type="PIRSF" id="PIRSF006268">
    <property type="entry name" value="ApbE"/>
    <property type="match status" value="1"/>
</dbReference>
<evidence type="ECO:0000256" key="2">
    <source>
        <dbReference type="ARBA" id="ARBA00016337"/>
    </source>
</evidence>
<evidence type="ECO:0000256" key="11">
    <source>
        <dbReference type="PIRSR" id="PIRSR006268-2"/>
    </source>
</evidence>
<accession>A0A917RYP9</accession>
<evidence type="ECO:0000256" key="10">
    <source>
        <dbReference type="PIRNR" id="PIRNR006268"/>
    </source>
</evidence>
<evidence type="ECO:0000256" key="6">
    <source>
        <dbReference type="ARBA" id="ARBA00022827"/>
    </source>
</evidence>
<dbReference type="Proteomes" id="UP000654670">
    <property type="component" value="Unassembled WGS sequence"/>
</dbReference>
<dbReference type="RefSeq" id="WP_229727466.1">
    <property type="nucleotide sequence ID" value="NZ_BMOK01000003.1"/>
</dbReference>
<evidence type="ECO:0000256" key="7">
    <source>
        <dbReference type="ARBA" id="ARBA00022842"/>
    </source>
</evidence>
<proteinExistence type="inferred from homology"/>
<dbReference type="Pfam" id="PF02424">
    <property type="entry name" value="ApbE"/>
    <property type="match status" value="1"/>
</dbReference>
<dbReference type="AlphaFoldDB" id="A0A917RYP9"/>
<evidence type="ECO:0000313" key="12">
    <source>
        <dbReference type="EMBL" id="GGL46558.1"/>
    </source>
</evidence>
<dbReference type="SUPFAM" id="SSF143631">
    <property type="entry name" value="ApbE-like"/>
    <property type="match status" value="1"/>
</dbReference>
<gene>
    <name evidence="12" type="ORF">GCM10007968_08330</name>
</gene>
<keyword evidence="13" id="KW-1185">Reference proteome</keyword>
<feature type="binding site" evidence="11">
    <location>
        <position position="254"/>
    </location>
    <ligand>
        <name>Mg(2+)</name>
        <dbReference type="ChEBI" id="CHEBI:18420"/>
    </ligand>
</feature>
<evidence type="ECO:0000256" key="8">
    <source>
        <dbReference type="ARBA" id="ARBA00031306"/>
    </source>
</evidence>
<dbReference type="PANTHER" id="PTHR30040">
    <property type="entry name" value="THIAMINE BIOSYNTHESIS LIPOPROTEIN APBE"/>
    <property type="match status" value="1"/>
</dbReference>
<feature type="binding site" evidence="11">
    <location>
        <position position="139"/>
    </location>
    <ligand>
        <name>Mg(2+)</name>
        <dbReference type="ChEBI" id="CHEBI:18420"/>
    </ligand>
</feature>
<evidence type="ECO:0000256" key="9">
    <source>
        <dbReference type="ARBA" id="ARBA00048540"/>
    </source>
</evidence>